<gene>
    <name evidence="1" type="ORF">THAR02_10403</name>
</gene>
<reference evidence="2" key="1">
    <citation type="journal article" date="2015" name="Genome Announc.">
        <title>Draft whole-genome sequence of the biocontrol agent Trichoderma harzianum T6776.</title>
        <authorList>
            <person name="Baroncelli R."/>
            <person name="Piaggeschi G."/>
            <person name="Fiorini L."/>
            <person name="Bertolini E."/>
            <person name="Zapparata A."/>
            <person name="Pe M.E."/>
            <person name="Sarrocco S."/>
            <person name="Vannacci G."/>
        </authorList>
    </citation>
    <scope>NUCLEOTIDE SEQUENCE [LARGE SCALE GENOMIC DNA]</scope>
    <source>
        <strain evidence="2">T6776</strain>
    </source>
</reference>
<name>A0A0F9X9P6_TRIHA</name>
<protein>
    <submittedName>
        <fullName evidence="1">Uncharacterized protein</fullName>
    </submittedName>
</protein>
<accession>A0A0F9X9P6</accession>
<proteinExistence type="predicted"/>
<sequence length="102" mass="11753">MNLPTFTGEYCYFHRSAPWLAIYFATSHKTFNIQVPYRNRFLARRRYRRSAAIARAIITAAAFKTDPKPEPKPESQFKAEEVIEVITAAEIKEDESDKLASP</sequence>
<dbReference type="EMBL" id="JOKZ01000556">
    <property type="protein sequence ID" value="KKO97492.1"/>
    <property type="molecule type" value="Genomic_DNA"/>
</dbReference>
<evidence type="ECO:0000313" key="2">
    <source>
        <dbReference type="Proteomes" id="UP000034112"/>
    </source>
</evidence>
<dbReference type="Proteomes" id="UP000034112">
    <property type="component" value="Unassembled WGS sequence"/>
</dbReference>
<evidence type="ECO:0000313" key="1">
    <source>
        <dbReference type="EMBL" id="KKO97492.1"/>
    </source>
</evidence>
<organism evidence="1 2">
    <name type="scientific">Trichoderma harzianum</name>
    <name type="common">Hypocrea lixii</name>
    <dbReference type="NCBI Taxonomy" id="5544"/>
    <lineage>
        <taxon>Eukaryota</taxon>
        <taxon>Fungi</taxon>
        <taxon>Dikarya</taxon>
        <taxon>Ascomycota</taxon>
        <taxon>Pezizomycotina</taxon>
        <taxon>Sordariomycetes</taxon>
        <taxon>Hypocreomycetidae</taxon>
        <taxon>Hypocreales</taxon>
        <taxon>Hypocreaceae</taxon>
        <taxon>Trichoderma</taxon>
    </lineage>
</organism>
<dbReference type="AlphaFoldDB" id="A0A0F9X9P6"/>
<comment type="caution">
    <text evidence="1">The sequence shown here is derived from an EMBL/GenBank/DDBJ whole genome shotgun (WGS) entry which is preliminary data.</text>
</comment>